<evidence type="ECO:0000313" key="1">
    <source>
        <dbReference type="EMBL" id="ASB39702.1"/>
    </source>
</evidence>
<dbReference type="EMBL" id="CP065321">
    <property type="protein sequence ID" value="QQR28995.1"/>
    <property type="molecule type" value="Genomic_DNA"/>
</dbReference>
<evidence type="ECO:0000313" key="3">
    <source>
        <dbReference type="Proteomes" id="UP000196710"/>
    </source>
</evidence>
<keyword evidence="3" id="KW-1185">Reference proteome</keyword>
<dbReference type="Proteomes" id="UP000196710">
    <property type="component" value="Chromosome"/>
</dbReference>
<dbReference type="RefSeq" id="WP_066535880.1">
    <property type="nucleotide sequence ID" value="NZ_CP021422.1"/>
</dbReference>
<name>A0A1Z2XMP1_9FIRM</name>
<gene>
    <name evidence="1" type="ORF">ADH66_02945</name>
    <name evidence="2" type="ORF">I5Q82_12995</name>
</gene>
<dbReference type="Proteomes" id="UP000596035">
    <property type="component" value="Chromosome"/>
</dbReference>
<accession>A0A1Z2XMP1</accession>
<proteinExistence type="predicted"/>
<dbReference type="Gene3D" id="1.10.3210.10">
    <property type="entry name" value="Hypothetical protein af1432"/>
    <property type="match status" value="1"/>
</dbReference>
<dbReference type="SUPFAM" id="SSF109604">
    <property type="entry name" value="HD-domain/PDEase-like"/>
    <property type="match status" value="1"/>
</dbReference>
<evidence type="ECO:0000313" key="4">
    <source>
        <dbReference type="Proteomes" id="UP000596035"/>
    </source>
</evidence>
<evidence type="ECO:0000313" key="2">
    <source>
        <dbReference type="EMBL" id="QQR28995.1"/>
    </source>
</evidence>
<reference evidence="2 4" key="3">
    <citation type="submission" date="2020-11" db="EMBL/GenBank/DDBJ databases">
        <title>Closed and high quality bacterial genomes of the OMM12 community.</title>
        <authorList>
            <person name="Marbouty M."/>
            <person name="Lamy-Besnier Q."/>
            <person name="Debarbieux L."/>
            <person name="Koszul R."/>
        </authorList>
    </citation>
    <scope>NUCLEOTIDE SEQUENCE [LARGE SCALE GENOMIC DNA]</scope>
    <source>
        <strain evidence="2 4">KB18</strain>
    </source>
</reference>
<protein>
    <recommendedName>
        <fullName evidence="5">HD-GYP domain-containing protein</fullName>
    </recommendedName>
</protein>
<evidence type="ECO:0008006" key="5">
    <source>
        <dbReference type="Google" id="ProtNLM"/>
    </source>
</evidence>
<reference evidence="1" key="1">
    <citation type="journal article" date="2017" name="Genome Announc.">
        <title>High-Quality Whole-Genome Sequences of the Oligo-Mouse-Microbiota Bacterial Community.</title>
        <authorList>
            <person name="Garzetti D."/>
            <person name="Brugiroux S."/>
            <person name="Bunk B."/>
            <person name="Pukall R."/>
            <person name="McCoy K.D."/>
            <person name="Macpherson A.J."/>
            <person name="Stecher B."/>
        </authorList>
    </citation>
    <scope>NUCLEOTIDE SEQUENCE</scope>
    <source>
        <strain evidence="1">KB18</strain>
    </source>
</reference>
<sequence>MREYQEKYLRNLQRVFELNSLPGELPSPEGYLARRAQRAKELKVLSEENTALLRRELFPLLDDIITATEDDISNLEEFAAAMNSRGAYLDLVLCYYLHNAIITYARHWHKRDLLIRHLYHCAMTLFYMQEILRRADRTDYNWRMSLMFGEAASYIKQYDQIEDMETRGYIHRAMGNLALAYAGLDEADGRRKSAAIRRSLQILEDPVYHEKSPDLPWDLYLMKTHQERTTALGLLRTGFADPQIQREVMESAEYVRDGLGRRGGGQIPIRWQYAYEAAQYHCGVRPLSYLLNWLENAYLERDEGDYSPESFYRNMFLPALYASYICHSPEIMYSKKYVLSFMYRRLEAYVRGMQDNQLSEATLNNLLACLQSFVEYPDGILEKDFIMALVVCRSPDSFASSYMASQISQMMVSKALEDCPQALEGALGYSGAEALWDHKEELFTFVREACLLHNVGFLAFCNLSRRIGRSRLEEEENLIRCHVYAGARILEQSPSTRPYVNAALGHHRFFDGSGGYPPEYRREEDPNAMLTDLISAAVHLVGLLDGGTTNLEEALENLRQESGRRLSPAWSGLLIELKPELREYLRFGQAEAFEAAFRLLKGRENEKE</sequence>
<dbReference type="AlphaFoldDB" id="A0A1Z2XMP1"/>
<reference evidence="3" key="2">
    <citation type="submission" date="2017-05" db="EMBL/GenBank/DDBJ databases">
        <title>Improved OligoMM genomes.</title>
        <authorList>
            <person name="Garzetti D."/>
        </authorList>
    </citation>
    <scope>NUCLEOTIDE SEQUENCE [LARGE SCALE GENOMIC DNA]</scope>
    <source>
        <strain evidence="3">KB18</strain>
    </source>
</reference>
<dbReference type="KEGG" id="amur:ADH66_02945"/>
<organism evidence="2 4">
    <name type="scientific">Acutalibacter muris</name>
    <dbReference type="NCBI Taxonomy" id="1796620"/>
    <lineage>
        <taxon>Bacteria</taxon>
        <taxon>Bacillati</taxon>
        <taxon>Bacillota</taxon>
        <taxon>Clostridia</taxon>
        <taxon>Eubacteriales</taxon>
        <taxon>Acutalibacteraceae</taxon>
        <taxon>Acutalibacter</taxon>
    </lineage>
</organism>
<dbReference type="EMBL" id="CP021422">
    <property type="protein sequence ID" value="ASB39702.1"/>
    <property type="molecule type" value="Genomic_DNA"/>
</dbReference>